<accession>A0A7L9FIL1</accession>
<dbReference type="AlphaFoldDB" id="A0A7L9FIL1"/>
<dbReference type="Gene3D" id="3.30.390.10">
    <property type="entry name" value="Enolase-like, N-terminal domain"/>
    <property type="match status" value="1"/>
</dbReference>
<dbReference type="Proteomes" id="UP000594121">
    <property type="component" value="Chromosome"/>
</dbReference>
<dbReference type="InParanoid" id="A0A7L9FIL1"/>
<evidence type="ECO:0000313" key="8">
    <source>
        <dbReference type="Proteomes" id="UP000594121"/>
    </source>
</evidence>
<evidence type="ECO:0000256" key="3">
    <source>
        <dbReference type="ARBA" id="ARBA00022723"/>
    </source>
</evidence>
<dbReference type="Pfam" id="PF02746">
    <property type="entry name" value="MR_MLE_N"/>
    <property type="match status" value="1"/>
</dbReference>
<comment type="cofactor">
    <cofactor evidence="1">
        <name>Mg(2+)</name>
        <dbReference type="ChEBI" id="CHEBI:18420"/>
    </cofactor>
</comment>
<dbReference type="SFLD" id="SFLDF00009">
    <property type="entry name" value="o-succinylbenzoate_synthase"/>
    <property type="match status" value="1"/>
</dbReference>
<dbReference type="EMBL" id="CP062310">
    <property type="protein sequence ID" value="QOJ78615.1"/>
    <property type="molecule type" value="Genomic_DNA"/>
</dbReference>
<dbReference type="SUPFAM" id="SSF51604">
    <property type="entry name" value="Enolase C-terminal domain-like"/>
    <property type="match status" value="1"/>
</dbReference>
<evidence type="ECO:0000256" key="5">
    <source>
        <dbReference type="ARBA" id="ARBA00023235"/>
    </source>
</evidence>
<dbReference type="PROSITE" id="PS00909">
    <property type="entry name" value="MR_MLE_2"/>
    <property type="match status" value="1"/>
</dbReference>
<dbReference type="KEGG" id="thel:IG193_07610"/>
<dbReference type="PANTHER" id="PTHR48073:SF2">
    <property type="entry name" value="O-SUCCINYLBENZOATE SYNTHASE"/>
    <property type="match status" value="1"/>
</dbReference>
<protein>
    <submittedName>
        <fullName evidence="7">Dipeptide epimerase</fullName>
    </submittedName>
</protein>
<evidence type="ECO:0000256" key="2">
    <source>
        <dbReference type="ARBA" id="ARBA00008031"/>
    </source>
</evidence>
<evidence type="ECO:0000259" key="6">
    <source>
        <dbReference type="SMART" id="SM00922"/>
    </source>
</evidence>
<evidence type="ECO:0000313" key="7">
    <source>
        <dbReference type="EMBL" id="QOJ78615.1"/>
    </source>
</evidence>
<dbReference type="InterPro" id="IPR013341">
    <property type="entry name" value="Mandelate_racemase_N_dom"/>
</dbReference>
<feature type="domain" description="Mandelate racemase/muconate lactonizing enzyme C-terminal" evidence="6">
    <location>
        <begin position="136"/>
        <end position="231"/>
    </location>
</feature>
<dbReference type="SUPFAM" id="SSF54826">
    <property type="entry name" value="Enolase N-terminal domain-like"/>
    <property type="match status" value="1"/>
</dbReference>
<comment type="similarity">
    <text evidence="2">Belongs to the mandelate racemase/muconate lactonizing enzyme family.</text>
</comment>
<dbReference type="PANTHER" id="PTHR48073">
    <property type="entry name" value="O-SUCCINYLBENZOATE SYNTHASE-RELATED"/>
    <property type="match status" value="1"/>
</dbReference>
<evidence type="ECO:0000256" key="1">
    <source>
        <dbReference type="ARBA" id="ARBA00001946"/>
    </source>
</evidence>
<keyword evidence="3" id="KW-0479">Metal-binding</keyword>
<dbReference type="Pfam" id="PF13378">
    <property type="entry name" value="MR_MLE_C"/>
    <property type="match status" value="1"/>
</dbReference>
<dbReference type="FunCoup" id="A0A7L9FIL1">
    <property type="interactions" value="15"/>
</dbReference>
<evidence type="ECO:0000256" key="4">
    <source>
        <dbReference type="ARBA" id="ARBA00022842"/>
    </source>
</evidence>
<keyword evidence="8" id="KW-1185">Reference proteome</keyword>
<keyword evidence="4" id="KW-0460">Magnesium</keyword>
<name>A0A7L9FIL1_9CREN</name>
<dbReference type="GO" id="GO:0016855">
    <property type="term" value="F:racemase and epimerase activity, acting on amino acids and derivatives"/>
    <property type="evidence" value="ECO:0007669"/>
    <property type="project" value="InterPro"/>
</dbReference>
<dbReference type="InterPro" id="IPR036849">
    <property type="entry name" value="Enolase-like_C_sf"/>
</dbReference>
<dbReference type="GO" id="GO:0046872">
    <property type="term" value="F:metal ion binding"/>
    <property type="evidence" value="ECO:0007669"/>
    <property type="project" value="UniProtKB-KW"/>
</dbReference>
<dbReference type="SMART" id="SM00922">
    <property type="entry name" value="MR_MLE"/>
    <property type="match status" value="1"/>
</dbReference>
<dbReference type="CDD" id="cd03319">
    <property type="entry name" value="L-Ala-DL-Glu_epimerase"/>
    <property type="match status" value="1"/>
</dbReference>
<dbReference type="SFLD" id="SFLDG00180">
    <property type="entry name" value="muconate_cycloisomerase"/>
    <property type="match status" value="1"/>
</dbReference>
<dbReference type="InterPro" id="IPR029065">
    <property type="entry name" value="Enolase_C-like"/>
</dbReference>
<reference evidence="7 8" key="1">
    <citation type="submission" date="2020-10" db="EMBL/GenBank/DDBJ databases">
        <title>Thermofilum lucidum 3507LT sp. nov. a novel member of Thermofilaceae family isolated from Chile hot spring, and proposal of description order Thermofilales.</title>
        <authorList>
            <person name="Zayulina K.S."/>
            <person name="Elcheninov A.G."/>
            <person name="Toshchakov S.V."/>
            <person name="Kublanov I.V."/>
        </authorList>
    </citation>
    <scope>NUCLEOTIDE SEQUENCE [LARGE SCALE GENOMIC DNA]</scope>
    <source>
        <strain evidence="7 8">3507LT</strain>
    </source>
</reference>
<dbReference type="InterPro" id="IPR034603">
    <property type="entry name" value="Dipeptide_epimerase"/>
</dbReference>
<dbReference type="GO" id="GO:0009063">
    <property type="term" value="P:amino acid catabolic process"/>
    <property type="evidence" value="ECO:0007669"/>
    <property type="project" value="InterPro"/>
</dbReference>
<organism evidence="7 8">
    <name type="scientific">Infirmifilum lucidum</name>
    <dbReference type="NCBI Taxonomy" id="2776706"/>
    <lineage>
        <taxon>Archaea</taxon>
        <taxon>Thermoproteota</taxon>
        <taxon>Thermoprotei</taxon>
        <taxon>Thermofilales</taxon>
        <taxon>Thermofilaceae</taxon>
        <taxon>Infirmifilum</taxon>
    </lineage>
</organism>
<dbReference type="GeneID" id="59149752"/>
<dbReference type="Gene3D" id="3.20.20.120">
    <property type="entry name" value="Enolase-like C-terminal domain"/>
    <property type="match status" value="1"/>
</dbReference>
<keyword evidence="5" id="KW-0413">Isomerase</keyword>
<dbReference type="InterPro" id="IPR013342">
    <property type="entry name" value="Mandelate_racemase_C"/>
</dbReference>
<dbReference type="InterPro" id="IPR029017">
    <property type="entry name" value="Enolase-like_N"/>
</dbReference>
<dbReference type="SFLD" id="SFLDS00001">
    <property type="entry name" value="Enolase"/>
    <property type="match status" value="1"/>
</dbReference>
<dbReference type="RefSeq" id="WP_192818587.1">
    <property type="nucleotide sequence ID" value="NZ_CP062310.1"/>
</dbReference>
<gene>
    <name evidence="7" type="ORF">IG193_07610</name>
</gene>
<sequence>MIKLEAWVVELPLPEPFRISTGVSEKSRTVVVRLITPEGLEGWGEACPSKSVLGETLEMVVEAVRKLGRISVDYTSIEAIHEYTWSLQAPSSLAAALDMALLDLYGKTVGRPLWRLLGGYRDKIETDITIGIMEPEEQAKRAVKYVEEGFKILKLKLGLEPDKDVERVRRVRDAVGEGVRIRVDANQGWSAEEAVRVIDRIASYDVELVEQPTRWDDWEGLRKIKRESPLPIALDESVKTPADALKAVQMEAADIINIKLMKTRGLTGALRVAHVSEAAGLKNMIGCYGETRLGMTAHVHVAQALRNIAYYDTDCDLLTVGQAFTGGASIEKGIRRVGEEPGLGRLAPVWDKFTRVL</sequence>
<proteinExistence type="inferred from homology"/>
<dbReference type="InterPro" id="IPR018110">
    <property type="entry name" value="Mandel_Rmase/mucon_lact_enz_CS"/>
</dbReference>